<evidence type="ECO:0000313" key="1">
    <source>
        <dbReference type="EMBL" id="GFF87707.1"/>
    </source>
</evidence>
<sequence>MQPMRSGTEPDNDKDNESEVLDDFLGATVISPSSWWKKRSTWHIGRDDRLKMPSSLEILLDDYNLALGVESPNAKLIRPRLDSILIQILSMVKEARQRSENRNMRGGSQSRRFGMPAILDTVSWGSRHRLCIAHDFEGCNYIVGCTIDYALWYGSRQDLETYFIVLRSDRLMGDDCWTPLAAMSIIHYARKKTGRNAEIYGICTDSYKWTFLHLNSKSQLDWTKGQQEEIVSQIGKIIKQEIEIAVSEAQMNRRKMTSKADIDIAPVVPRTVAQKGKKPVTSERQDLPHISIADIRPQDVRAFLRIQPDGNFSARWQLTAQDKVQGPEYLGSILSGYWRAAGRDSENKALMRSRLETILVAVLASKKRESASAYGSLHLQFEKNLTMLHHARKRAGRNDTIVYGIVTDTDEWRFLCIDKQSRYSGCIMSWDKGQQVDIISTIYKILNHAAALAQALEAPSLTEYSSVEDASGLEWSD</sequence>
<name>A0ABQ1ATB8_9EURO</name>
<accession>A0ABQ1ATB8</accession>
<comment type="caution">
    <text evidence="1">The sequence shown here is derived from an EMBL/GenBank/DDBJ whole genome shotgun (WGS) entry which is preliminary data.</text>
</comment>
<evidence type="ECO:0000313" key="2">
    <source>
        <dbReference type="Proteomes" id="UP000465266"/>
    </source>
</evidence>
<reference evidence="1 2" key="1">
    <citation type="submission" date="2020-01" db="EMBL/GenBank/DDBJ databases">
        <title>Draft genome sequence of Aspergillus udagawae IFM 53868.</title>
        <authorList>
            <person name="Takahashi H."/>
            <person name="Yaguchi T."/>
        </authorList>
    </citation>
    <scope>NUCLEOTIDE SEQUENCE [LARGE SCALE GENOMIC DNA]</scope>
    <source>
        <strain evidence="1 2">IFM 53868</strain>
    </source>
</reference>
<dbReference type="EMBL" id="BLKG01000051">
    <property type="protein sequence ID" value="GFF87707.1"/>
    <property type="molecule type" value="Genomic_DNA"/>
</dbReference>
<keyword evidence="2" id="KW-1185">Reference proteome</keyword>
<proteinExistence type="predicted"/>
<organism evidence="1 2">
    <name type="scientific">Aspergillus udagawae</name>
    <dbReference type="NCBI Taxonomy" id="91492"/>
    <lineage>
        <taxon>Eukaryota</taxon>
        <taxon>Fungi</taxon>
        <taxon>Dikarya</taxon>
        <taxon>Ascomycota</taxon>
        <taxon>Pezizomycotina</taxon>
        <taxon>Eurotiomycetes</taxon>
        <taxon>Eurotiomycetidae</taxon>
        <taxon>Eurotiales</taxon>
        <taxon>Aspergillaceae</taxon>
        <taxon>Aspergillus</taxon>
        <taxon>Aspergillus subgen. Fumigati</taxon>
    </lineage>
</organism>
<protein>
    <submittedName>
        <fullName evidence="1">Uncharacterized protein</fullName>
    </submittedName>
</protein>
<gene>
    <name evidence="1" type="ORF">IFM53868_05242</name>
</gene>
<dbReference type="Proteomes" id="UP000465266">
    <property type="component" value="Unassembled WGS sequence"/>
</dbReference>